<keyword evidence="3" id="KW-1185">Reference proteome</keyword>
<keyword evidence="1" id="KW-1133">Transmembrane helix</keyword>
<name>A0A6A6J775_WESOR</name>
<keyword evidence="1" id="KW-0472">Membrane</keyword>
<evidence type="ECO:0000256" key="1">
    <source>
        <dbReference type="SAM" id="Phobius"/>
    </source>
</evidence>
<feature type="transmembrane region" description="Helical" evidence="1">
    <location>
        <begin position="71"/>
        <end position="92"/>
    </location>
</feature>
<gene>
    <name evidence="2" type="ORF">EI97DRAFT_237542</name>
</gene>
<sequence length="181" mass="19703">MMLILISLLIFLPTLLYILPRFLALYDTLREHPQPPTPGSLLSHIRYHLHKGYFRYLLDGPGYVLERSERLIFDTFVLVLLTAIGYGAFLAFKTLFGALAHVALDTWIQSGVSVDLWRRMGKKACRTHIQNPGADNASVEICRAGGTMATGRWIAEVRNEIAAGSGAGGGGAGGCSPFAIA</sequence>
<dbReference type="RefSeq" id="XP_033649586.1">
    <property type="nucleotide sequence ID" value="XM_033794019.1"/>
</dbReference>
<proteinExistence type="predicted"/>
<dbReference type="OrthoDB" id="202672at2759"/>
<reference evidence="2" key="1">
    <citation type="journal article" date="2020" name="Stud. Mycol.">
        <title>101 Dothideomycetes genomes: a test case for predicting lifestyles and emergence of pathogens.</title>
        <authorList>
            <person name="Haridas S."/>
            <person name="Albert R."/>
            <person name="Binder M."/>
            <person name="Bloem J."/>
            <person name="Labutti K."/>
            <person name="Salamov A."/>
            <person name="Andreopoulos B."/>
            <person name="Baker S."/>
            <person name="Barry K."/>
            <person name="Bills G."/>
            <person name="Bluhm B."/>
            <person name="Cannon C."/>
            <person name="Castanera R."/>
            <person name="Culley D."/>
            <person name="Daum C."/>
            <person name="Ezra D."/>
            <person name="Gonzalez J."/>
            <person name="Henrissat B."/>
            <person name="Kuo A."/>
            <person name="Liang C."/>
            <person name="Lipzen A."/>
            <person name="Lutzoni F."/>
            <person name="Magnuson J."/>
            <person name="Mondo S."/>
            <person name="Nolan M."/>
            <person name="Ohm R."/>
            <person name="Pangilinan J."/>
            <person name="Park H.-J."/>
            <person name="Ramirez L."/>
            <person name="Alfaro M."/>
            <person name="Sun H."/>
            <person name="Tritt A."/>
            <person name="Yoshinaga Y."/>
            <person name="Zwiers L.-H."/>
            <person name="Turgeon B."/>
            <person name="Goodwin S."/>
            <person name="Spatafora J."/>
            <person name="Crous P."/>
            <person name="Grigoriev I."/>
        </authorList>
    </citation>
    <scope>NUCLEOTIDE SEQUENCE</scope>
    <source>
        <strain evidence="2">CBS 379.55</strain>
    </source>
</reference>
<organism evidence="2 3">
    <name type="scientific">Westerdykella ornata</name>
    <dbReference type="NCBI Taxonomy" id="318751"/>
    <lineage>
        <taxon>Eukaryota</taxon>
        <taxon>Fungi</taxon>
        <taxon>Dikarya</taxon>
        <taxon>Ascomycota</taxon>
        <taxon>Pezizomycotina</taxon>
        <taxon>Dothideomycetes</taxon>
        <taxon>Pleosporomycetidae</taxon>
        <taxon>Pleosporales</taxon>
        <taxon>Sporormiaceae</taxon>
        <taxon>Westerdykella</taxon>
    </lineage>
</organism>
<dbReference type="AlphaFoldDB" id="A0A6A6J775"/>
<keyword evidence="1" id="KW-0812">Transmembrane</keyword>
<evidence type="ECO:0000313" key="3">
    <source>
        <dbReference type="Proteomes" id="UP000800097"/>
    </source>
</evidence>
<accession>A0A6A6J775</accession>
<dbReference type="Proteomes" id="UP000800097">
    <property type="component" value="Unassembled WGS sequence"/>
</dbReference>
<evidence type="ECO:0000313" key="2">
    <source>
        <dbReference type="EMBL" id="KAF2272047.1"/>
    </source>
</evidence>
<dbReference type="EMBL" id="ML986528">
    <property type="protein sequence ID" value="KAF2272047.1"/>
    <property type="molecule type" value="Genomic_DNA"/>
</dbReference>
<protein>
    <submittedName>
        <fullName evidence="2">Uncharacterized protein</fullName>
    </submittedName>
</protein>
<dbReference type="GeneID" id="54547194"/>